<feature type="domain" description="CinA C-terminal" evidence="1">
    <location>
        <begin position="5"/>
        <end position="149"/>
    </location>
</feature>
<proteinExistence type="predicted"/>
<sequence>MNAVDVVAAALAARVTVGTAESLTAGQVAAALADVPGASGALRGGIVAYANGVKRDVLGVDAALLESVGSVDPAVAAQMAEGARRVLDVDAAVSTTGVAGPAPHDGQPVGTVFIAVATAGGTEVRRFGFPGGRDSVRAASCGAALELLGGAILREQM</sequence>
<dbReference type="InterPro" id="IPR008136">
    <property type="entry name" value="CinA_C"/>
</dbReference>
<keyword evidence="3" id="KW-1185">Reference proteome</keyword>
<dbReference type="InterPro" id="IPR036653">
    <property type="entry name" value="CinA-like_C"/>
</dbReference>
<dbReference type="Pfam" id="PF02464">
    <property type="entry name" value="CinA"/>
    <property type="match status" value="1"/>
</dbReference>
<dbReference type="OrthoDB" id="1253990at2"/>
<dbReference type="EMBL" id="SMTK01000002">
    <property type="protein sequence ID" value="TDK26978.1"/>
    <property type="molecule type" value="Genomic_DNA"/>
</dbReference>
<comment type="caution">
    <text evidence="2">The sequence shown here is derived from an EMBL/GenBank/DDBJ whole genome shotgun (WGS) entry which is preliminary data.</text>
</comment>
<dbReference type="Proteomes" id="UP000295411">
    <property type="component" value="Unassembled WGS sequence"/>
</dbReference>
<name>A0A4R5U0B9_9MICC</name>
<dbReference type="AlphaFoldDB" id="A0A4R5U0B9"/>
<reference evidence="2 3" key="1">
    <citation type="submission" date="2019-03" db="EMBL/GenBank/DDBJ databases">
        <title>Arthrobacter sp. nov., an bacterium isolated from biocrust in Mu Us Desert.</title>
        <authorList>
            <person name="Lixiong L."/>
        </authorList>
    </citation>
    <scope>NUCLEOTIDE SEQUENCE [LARGE SCALE GENOMIC DNA]</scope>
    <source>
        <strain evidence="2 3">SLN-3</strain>
    </source>
</reference>
<accession>A0A4R5U0B9</accession>
<evidence type="ECO:0000259" key="1">
    <source>
        <dbReference type="Pfam" id="PF02464"/>
    </source>
</evidence>
<gene>
    <name evidence="2" type="ORF">E2F48_07450</name>
</gene>
<dbReference type="NCBIfam" id="TIGR00199">
    <property type="entry name" value="PncC_domain"/>
    <property type="match status" value="1"/>
</dbReference>
<evidence type="ECO:0000313" key="2">
    <source>
        <dbReference type="EMBL" id="TDK26978.1"/>
    </source>
</evidence>
<dbReference type="Gene3D" id="3.90.950.20">
    <property type="entry name" value="CinA-like"/>
    <property type="match status" value="1"/>
</dbReference>
<organism evidence="2 3">
    <name type="scientific">Arthrobacter crusticola</name>
    <dbReference type="NCBI Taxonomy" id="2547960"/>
    <lineage>
        <taxon>Bacteria</taxon>
        <taxon>Bacillati</taxon>
        <taxon>Actinomycetota</taxon>
        <taxon>Actinomycetes</taxon>
        <taxon>Micrococcales</taxon>
        <taxon>Micrococcaceae</taxon>
        <taxon>Arthrobacter</taxon>
    </lineage>
</organism>
<dbReference type="SUPFAM" id="SSF142433">
    <property type="entry name" value="CinA-like"/>
    <property type="match status" value="1"/>
</dbReference>
<dbReference type="RefSeq" id="WP_133403325.1">
    <property type="nucleotide sequence ID" value="NZ_SMTK01000002.1"/>
</dbReference>
<evidence type="ECO:0000313" key="3">
    <source>
        <dbReference type="Proteomes" id="UP000295411"/>
    </source>
</evidence>
<protein>
    <submittedName>
        <fullName evidence="2">CinA family protein</fullName>
    </submittedName>
</protein>